<dbReference type="InterPro" id="IPR010982">
    <property type="entry name" value="Lambda_DNA-bd_dom_sf"/>
</dbReference>
<dbReference type="CDD" id="cd00093">
    <property type="entry name" value="HTH_XRE"/>
    <property type="match status" value="1"/>
</dbReference>
<dbReference type="SUPFAM" id="SSF47413">
    <property type="entry name" value="lambda repressor-like DNA-binding domains"/>
    <property type="match status" value="1"/>
</dbReference>
<dbReference type="Gene3D" id="1.10.260.40">
    <property type="entry name" value="lambda repressor-like DNA-binding domains"/>
    <property type="match status" value="1"/>
</dbReference>
<dbReference type="PROSITE" id="PS50943">
    <property type="entry name" value="HTH_CROC1"/>
    <property type="match status" value="1"/>
</dbReference>
<name>A0ABW3PAN9_9PROT</name>
<reference evidence="3" key="1">
    <citation type="journal article" date="2019" name="Int. J. Syst. Evol. Microbiol.">
        <title>The Global Catalogue of Microorganisms (GCM) 10K type strain sequencing project: providing services to taxonomists for standard genome sequencing and annotation.</title>
        <authorList>
            <consortium name="The Broad Institute Genomics Platform"/>
            <consortium name="The Broad Institute Genome Sequencing Center for Infectious Disease"/>
            <person name="Wu L."/>
            <person name="Ma J."/>
        </authorList>
    </citation>
    <scope>NUCLEOTIDE SEQUENCE [LARGE SCALE GENOMIC DNA]</scope>
    <source>
        <strain evidence="3">CCUG 58411</strain>
    </source>
</reference>
<organism evidence="2 3">
    <name type="scientific">Methylophilus flavus</name>
    <dbReference type="NCBI Taxonomy" id="640084"/>
    <lineage>
        <taxon>Bacteria</taxon>
        <taxon>Pseudomonadati</taxon>
        <taxon>Pseudomonadota</taxon>
        <taxon>Betaproteobacteria</taxon>
        <taxon>Nitrosomonadales</taxon>
        <taxon>Methylophilaceae</taxon>
        <taxon>Methylophilus</taxon>
    </lineage>
</organism>
<accession>A0ABW3PAN9</accession>
<feature type="domain" description="HTH cro/C1-type" evidence="1">
    <location>
        <begin position="8"/>
        <end position="44"/>
    </location>
</feature>
<evidence type="ECO:0000259" key="1">
    <source>
        <dbReference type="PROSITE" id="PS50943"/>
    </source>
</evidence>
<protein>
    <submittedName>
        <fullName evidence="2">Helix-turn-helix domain-containing protein</fullName>
    </submittedName>
</protein>
<gene>
    <name evidence="2" type="ORF">ACFQ2T_10675</name>
</gene>
<comment type="caution">
    <text evidence="2">The sequence shown here is derived from an EMBL/GenBank/DDBJ whole genome shotgun (WGS) entry which is preliminary data.</text>
</comment>
<sequence>MSPGALFLKTARSSRNLYQKEIAHLLGLNASTIACIESGHKNVDWKKLELVMIEKLQLNESERLQLADAVSHSDHKFRLSLKTPHDKFYIVNEIFNQLDTMSQKQVDLIKLCLRLEDIHLLEHVLKLGGYPY</sequence>
<evidence type="ECO:0000313" key="3">
    <source>
        <dbReference type="Proteomes" id="UP001597206"/>
    </source>
</evidence>
<proteinExistence type="predicted"/>
<dbReference type="RefSeq" id="WP_379034231.1">
    <property type="nucleotide sequence ID" value="NZ_JBHTLN010000002.1"/>
</dbReference>
<evidence type="ECO:0000313" key="2">
    <source>
        <dbReference type="EMBL" id="MFD1122969.1"/>
    </source>
</evidence>
<dbReference type="Proteomes" id="UP001597206">
    <property type="component" value="Unassembled WGS sequence"/>
</dbReference>
<dbReference type="EMBL" id="JBHTLN010000002">
    <property type="protein sequence ID" value="MFD1122969.1"/>
    <property type="molecule type" value="Genomic_DNA"/>
</dbReference>
<keyword evidence="3" id="KW-1185">Reference proteome</keyword>
<dbReference type="InterPro" id="IPR001387">
    <property type="entry name" value="Cro/C1-type_HTH"/>
</dbReference>